<feature type="compositionally biased region" description="Polar residues" evidence="1">
    <location>
        <begin position="656"/>
        <end position="667"/>
    </location>
</feature>
<feature type="compositionally biased region" description="Polar residues" evidence="1">
    <location>
        <begin position="382"/>
        <end position="394"/>
    </location>
</feature>
<feature type="region of interest" description="Disordered" evidence="1">
    <location>
        <begin position="464"/>
        <end position="751"/>
    </location>
</feature>
<feature type="compositionally biased region" description="Low complexity" evidence="1">
    <location>
        <begin position="581"/>
        <end position="605"/>
    </location>
</feature>
<feature type="compositionally biased region" description="Polar residues" evidence="1">
    <location>
        <begin position="796"/>
        <end position="805"/>
    </location>
</feature>
<evidence type="ECO:0000313" key="2">
    <source>
        <dbReference type="EMBL" id="ODQ56821.1"/>
    </source>
</evidence>
<dbReference type="InterPro" id="IPR026241">
    <property type="entry name" value="GIP4"/>
</dbReference>
<name>A0A1E3NUE4_WICAA</name>
<accession>A0A1E3NUE4</accession>
<dbReference type="STRING" id="683960.A0A1E3NUE4"/>
<dbReference type="GO" id="GO:0005737">
    <property type="term" value="C:cytoplasm"/>
    <property type="evidence" value="ECO:0007669"/>
    <property type="project" value="InterPro"/>
</dbReference>
<keyword evidence="3" id="KW-1185">Reference proteome</keyword>
<evidence type="ECO:0000313" key="3">
    <source>
        <dbReference type="Proteomes" id="UP000094112"/>
    </source>
</evidence>
<dbReference type="GeneID" id="30202523"/>
<evidence type="ECO:0008006" key="4">
    <source>
        <dbReference type="Google" id="ProtNLM"/>
    </source>
</evidence>
<reference evidence="2 3" key="1">
    <citation type="journal article" date="2016" name="Proc. Natl. Acad. Sci. U.S.A.">
        <title>Comparative genomics of biotechnologically important yeasts.</title>
        <authorList>
            <person name="Riley R."/>
            <person name="Haridas S."/>
            <person name="Wolfe K.H."/>
            <person name="Lopes M.R."/>
            <person name="Hittinger C.T."/>
            <person name="Goeker M."/>
            <person name="Salamov A.A."/>
            <person name="Wisecaver J.H."/>
            <person name="Long T.M."/>
            <person name="Calvey C.H."/>
            <person name="Aerts A.L."/>
            <person name="Barry K.W."/>
            <person name="Choi C."/>
            <person name="Clum A."/>
            <person name="Coughlan A.Y."/>
            <person name="Deshpande S."/>
            <person name="Douglass A.P."/>
            <person name="Hanson S.J."/>
            <person name="Klenk H.-P."/>
            <person name="LaButti K.M."/>
            <person name="Lapidus A."/>
            <person name="Lindquist E.A."/>
            <person name="Lipzen A.M."/>
            <person name="Meier-Kolthoff J.P."/>
            <person name="Ohm R.A."/>
            <person name="Otillar R.P."/>
            <person name="Pangilinan J.L."/>
            <person name="Peng Y."/>
            <person name="Rokas A."/>
            <person name="Rosa C.A."/>
            <person name="Scheuner C."/>
            <person name="Sibirny A.A."/>
            <person name="Slot J.C."/>
            <person name="Stielow J.B."/>
            <person name="Sun H."/>
            <person name="Kurtzman C.P."/>
            <person name="Blackwell M."/>
            <person name="Grigoriev I.V."/>
            <person name="Jeffries T.W."/>
        </authorList>
    </citation>
    <scope>NUCLEOTIDE SEQUENCE [LARGE SCALE GENOMIC DNA]</scope>
    <source>
        <strain evidence="3">ATCC 58044 / CBS 1984 / NCYC 433 / NRRL Y-366-8</strain>
    </source>
</reference>
<dbReference type="Proteomes" id="UP000094112">
    <property type="component" value="Unassembled WGS sequence"/>
</dbReference>
<sequence>MNTAKAAAAASTPNVRGSVYLDSFDARIIEYQYATIKLQALITHIKALQIKIRVNPSLIPLIHYIVILSGPLLNISDILSKRLEQIGRLVPLNDQRKVAPSVNTSALNFEIDDTQPTDITYDTNAKELLPMLLGLYENALAIYQKKLQQVVLERDANRVPAANGAPIPIDLATFKDILEPLELNVFSKLLIEPQELESFKFKKVPLVIDSINKSIKVLEEYVQQLQTFKQKPNDSVLKRLPYWNYTIHRIFASFVKLSELYTILRKFGRELYLPVDEYLHNPKILHNNVKLELSLNEADDFLKNTRKNQNLVFTLAKATRQGSYFHVKSSIIIEFINTLAPSVSLVSKLSLVVLTLTKNWELAESKLLKIEQEMKQREKNSRVSSPTSPTSGESLNAKKLEVLFNPEKNKQSQEYIAKQQREREKSALEDRIAKEKLEKEKQLLEEQRAKRRVEERERQLREKLTKERGDLSPNVSRQGSIRKATAITRARSNSNSSVSSNSSASSLNALTRTDSLGSLKVSSPTALSRTSSLQKRPASVYISSPAFDIRTQLRRQAAASAKEAPSNTTTASPVGNRRRSQSLQSSLPSTQQNNSMLAAAAGAAALKQERHSSLKSKTEITHEQVMQYRQQHQQHLQVKPSKPHSRSPSPLRTKSPKSNTELPNINELTLDDTPSKSKPPLKSALASKKPSQPAPTSPTPQSANLAIPDLVNETTSESSDSTYDHLNQDTGSPKSLETIKPDTKEPSTQHFEPDLEIEPSKPIVKKVRFTGVPDEIEEEKPKRKGWIRPPKIQSPFAATSSHNKGTRSALSTAADALQQERMIFHNIKRGELDVNTGNIVIPNTSNKRVMNTLAASTNNNHRLGRWRLGK</sequence>
<feature type="region of interest" description="Disordered" evidence="1">
    <location>
        <begin position="777"/>
        <end position="805"/>
    </location>
</feature>
<protein>
    <recommendedName>
        <fullName evidence="4">GLC7-interacting protein 4</fullName>
    </recommendedName>
</protein>
<dbReference type="GO" id="GO:0008157">
    <property type="term" value="F:protein phosphatase 1 binding"/>
    <property type="evidence" value="ECO:0007669"/>
    <property type="project" value="InterPro"/>
</dbReference>
<dbReference type="OrthoDB" id="3980808at2759"/>
<feature type="compositionally biased region" description="Basic and acidic residues" evidence="1">
    <location>
        <begin position="607"/>
        <end position="622"/>
    </location>
</feature>
<feature type="compositionally biased region" description="Polar residues" evidence="1">
    <location>
        <begin position="511"/>
        <end position="534"/>
    </location>
</feature>
<evidence type="ECO:0000256" key="1">
    <source>
        <dbReference type="SAM" id="MobiDB-lite"/>
    </source>
</evidence>
<feature type="compositionally biased region" description="Low complexity" evidence="1">
    <location>
        <begin position="492"/>
        <end position="510"/>
    </location>
</feature>
<feature type="compositionally biased region" description="Basic and acidic residues" evidence="1">
    <location>
        <begin position="737"/>
        <end position="751"/>
    </location>
</feature>
<dbReference type="GO" id="GO:0019888">
    <property type="term" value="F:protein phosphatase regulator activity"/>
    <property type="evidence" value="ECO:0007669"/>
    <property type="project" value="InterPro"/>
</dbReference>
<dbReference type="AlphaFoldDB" id="A0A1E3NUE4"/>
<gene>
    <name evidence="2" type="ORF">WICANDRAFT_81650</name>
</gene>
<dbReference type="PRINTS" id="PR02082">
    <property type="entry name" value="GLC7IP4"/>
</dbReference>
<proteinExistence type="predicted"/>
<feature type="region of interest" description="Disordered" evidence="1">
    <location>
        <begin position="374"/>
        <end position="398"/>
    </location>
</feature>
<feature type="compositionally biased region" description="Low complexity" evidence="1">
    <location>
        <begin position="623"/>
        <end position="650"/>
    </location>
</feature>
<dbReference type="EMBL" id="KV454215">
    <property type="protein sequence ID" value="ODQ56821.1"/>
    <property type="molecule type" value="Genomic_DNA"/>
</dbReference>
<dbReference type="RefSeq" id="XP_019036028.1">
    <property type="nucleotide sequence ID" value="XM_019185277.1"/>
</dbReference>
<organism evidence="2 3">
    <name type="scientific">Wickerhamomyces anomalus (strain ATCC 58044 / CBS 1984 / NCYC 433 / NRRL Y-366-8)</name>
    <name type="common">Yeast</name>
    <name type="synonym">Hansenula anomala</name>
    <dbReference type="NCBI Taxonomy" id="683960"/>
    <lineage>
        <taxon>Eukaryota</taxon>
        <taxon>Fungi</taxon>
        <taxon>Dikarya</taxon>
        <taxon>Ascomycota</taxon>
        <taxon>Saccharomycotina</taxon>
        <taxon>Saccharomycetes</taxon>
        <taxon>Phaffomycetales</taxon>
        <taxon>Wickerhamomycetaceae</taxon>
        <taxon>Wickerhamomyces</taxon>
    </lineage>
</organism>